<comment type="cofactor">
    <cofactor evidence="1 5">
        <name>Zn(2+)</name>
        <dbReference type="ChEBI" id="CHEBI:29105"/>
    </cofactor>
</comment>
<dbReference type="Proteomes" id="UP000034112">
    <property type="component" value="Unassembled WGS sequence"/>
</dbReference>
<dbReference type="Gene3D" id="3.90.180.10">
    <property type="entry name" value="Medium-chain alcohol dehydrogenases, catalytic domain"/>
    <property type="match status" value="1"/>
</dbReference>
<protein>
    <recommendedName>
        <fullName evidence="6">Enoyl reductase (ER) domain-containing protein</fullName>
    </recommendedName>
</protein>
<dbReference type="OrthoDB" id="1879366at2759"/>
<dbReference type="InterPro" id="IPR047109">
    <property type="entry name" value="CAD-like"/>
</dbReference>
<feature type="domain" description="Enoyl reductase (ER)" evidence="6">
    <location>
        <begin position="15"/>
        <end position="331"/>
    </location>
</feature>
<keyword evidence="4" id="KW-0560">Oxidoreductase</keyword>
<gene>
    <name evidence="7" type="ORF">THAR02_02195</name>
</gene>
<comment type="caution">
    <text evidence="7">The sequence shown here is derived from an EMBL/GenBank/DDBJ whole genome shotgun (WGS) entry which is preliminary data.</text>
</comment>
<dbReference type="GO" id="GO:0016616">
    <property type="term" value="F:oxidoreductase activity, acting on the CH-OH group of donors, NAD or NADP as acceptor"/>
    <property type="evidence" value="ECO:0007669"/>
    <property type="project" value="InterPro"/>
</dbReference>
<dbReference type="InterPro" id="IPR011032">
    <property type="entry name" value="GroES-like_sf"/>
</dbReference>
<dbReference type="AlphaFoldDB" id="A0A0F9XLR7"/>
<dbReference type="Pfam" id="PF00107">
    <property type="entry name" value="ADH_zinc_N"/>
    <property type="match status" value="1"/>
</dbReference>
<reference evidence="8" key="1">
    <citation type="journal article" date="2015" name="Genome Announc.">
        <title>Draft whole-genome sequence of the biocontrol agent Trichoderma harzianum T6776.</title>
        <authorList>
            <person name="Baroncelli R."/>
            <person name="Piaggeschi G."/>
            <person name="Fiorini L."/>
            <person name="Bertolini E."/>
            <person name="Zapparata A."/>
            <person name="Pe M.E."/>
            <person name="Sarrocco S."/>
            <person name="Vannacci G."/>
        </authorList>
    </citation>
    <scope>NUCLEOTIDE SEQUENCE [LARGE SCALE GENOMIC DNA]</scope>
    <source>
        <strain evidence="8">T6776</strain>
    </source>
</reference>
<dbReference type="PROSITE" id="PS00059">
    <property type="entry name" value="ADH_ZINC"/>
    <property type="match status" value="1"/>
</dbReference>
<dbReference type="EMBL" id="JOKZ01000042">
    <property type="protein sequence ID" value="KKP05731.1"/>
    <property type="molecule type" value="Genomic_DNA"/>
</dbReference>
<dbReference type="InterPro" id="IPR002328">
    <property type="entry name" value="ADH_Zn_CS"/>
</dbReference>
<dbReference type="InterPro" id="IPR020843">
    <property type="entry name" value="ER"/>
</dbReference>
<evidence type="ECO:0000259" key="6">
    <source>
        <dbReference type="SMART" id="SM00829"/>
    </source>
</evidence>
<evidence type="ECO:0000256" key="4">
    <source>
        <dbReference type="ARBA" id="ARBA00023002"/>
    </source>
</evidence>
<dbReference type="CDD" id="cd05283">
    <property type="entry name" value="CAD1"/>
    <property type="match status" value="1"/>
</dbReference>
<dbReference type="FunFam" id="3.40.50.720:FF:000022">
    <property type="entry name" value="Cinnamyl alcohol dehydrogenase"/>
    <property type="match status" value="1"/>
</dbReference>
<evidence type="ECO:0000313" key="8">
    <source>
        <dbReference type="Proteomes" id="UP000034112"/>
    </source>
</evidence>
<sequence>MSSQVTFDVYRGAEGDTPVRKTVNRQLRANDVFIEMTHSGVCGTDLHFRHADITLGHEGIGRVKQLGPNVTGFKVGDVVGFGYIRQVCGNCMECLTGWDQYCANAVAYGNADTDTGSFSHGAVVDARCVFQIPDEIDPADAAPLMCGGATVWTVLDQYGIKPTDRVAVMGIGGLGHIAIKMAAAMGCHVVVLSSSESKREEAMSYGAKEFHVFRQGEKFEGKMEPINHLLLCGSAQVDYEALVPLMAPNSSIYPLTVDFTPSKITMFYVALKGIRIQGSVVVSTSEMRKMLKFCARHKITPQIEKFPLNETGMSDAMRRLTEGKVRYRAVLVAQN</sequence>
<comment type="similarity">
    <text evidence="5">Belongs to the zinc-containing alcohol dehydrogenase family.</text>
</comment>
<evidence type="ECO:0000256" key="5">
    <source>
        <dbReference type="RuleBase" id="RU361277"/>
    </source>
</evidence>
<dbReference type="InterPro" id="IPR013149">
    <property type="entry name" value="ADH-like_C"/>
</dbReference>
<dbReference type="SUPFAM" id="SSF51735">
    <property type="entry name" value="NAD(P)-binding Rossmann-fold domains"/>
    <property type="match status" value="1"/>
</dbReference>
<dbReference type="InterPro" id="IPR036291">
    <property type="entry name" value="NAD(P)-bd_dom_sf"/>
</dbReference>
<keyword evidence="2 5" id="KW-0479">Metal-binding</keyword>
<dbReference type="Pfam" id="PF08240">
    <property type="entry name" value="ADH_N"/>
    <property type="match status" value="1"/>
</dbReference>
<accession>A0A0F9XLR7</accession>
<dbReference type="Gene3D" id="3.40.50.720">
    <property type="entry name" value="NAD(P)-binding Rossmann-like Domain"/>
    <property type="match status" value="1"/>
</dbReference>
<organism evidence="7 8">
    <name type="scientific">Trichoderma harzianum</name>
    <name type="common">Hypocrea lixii</name>
    <dbReference type="NCBI Taxonomy" id="5544"/>
    <lineage>
        <taxon>Eukaryota</taxon>
        <taxon>Fungi</taxon>
        <taxon>Dikarya</taxon>
        <taxon>Ascomycota</taxon>
        <taxon>Pezizomycotina</taxon>
        <taxon>Sordariomycetes</taxon>
        <taxon>Hypocreomycetidae</taxon>
        <taxon>Hypocreales</taxon>
        <taxon>Hypocreaceae</taxon>
        <taxon>Trichoderma</taxon>
    </lineage>
</organism>
<dbReference type="OMA" id="LTGWDQY"/>
<evidence type="ECO:0000313" key="7">
    <source>
        <dbReference type="EMBL" id="KKP05731.1"/>
    </source>
</evidence>
<name>A0A0F9XLR7_TRIHA</name>
<proteinExistence type="inferred from homology"/>
<dbReference type="GO" id="GO:0008270">
    <property type="term" value="F:zinc ion binding"/>
    <property type="evidence" value="ECO:0007669"/>
    <property type="project" value="InterPro"/>
</dbReference>
<dbReference type="SUPFAM" id="SSF50129">
    <property type="entry name" value="GroES-like"/>
    <property type="match status" value="1"/>
</dbReference>
<dbReference type="InterPro" id="IPR013154">
    <property type="entry name" value="ADH-like_N"/>
</dbReference>
<evidence type="ECO:0000256" key="1">
    <source>
        <dbReference type="ARBA" id="ARBA00001947"/>
    </source>
</evidence>
<dbReference type="PANTHER" id="PTHR42683">
    <property type="entry name" value="ALDEHYDE REDUCTASE"/>
    <property type="match status" value="1"/>
</dbReference>
<evidence type="ECO:0000256" key="2">
    <source>
        <dbReference type="ARBA" id="ARBA00022723"/>
    </source>
</evidence>
<dbReference type="SMART" id="SM00829">
    <property type="entry name" value="PKS_ER"/>
    <property type="match status" value="1"/>
</dbReference>
<keyword evidence="3 5" id="KW-0862">Zinc</keyword>
<evidence type="ECO:0000256" key="3">
    <source>
        <dbReference type="ARBA" id="ARBA00022833"/>
    </source>
</evidence>